<dbReference type="PANTHER" id="PTHR42701:SF1">
    <property type="entry name" value="IMIDAZOLE GLYCEROL PHOSPHATE SYNTHASE SUBUNIT HISH"/>
    <property type="match status" value="1"/>
</dbReference>
<keyword evidence="7 10" id="KW-0456">Lyase</keyword>
<dbReference type="NCBIfam" id="TIGR01855">
    <property type="entry name" value="IMP_synth_hisH"/>
    <property type="match status" value="1"/>
</dbReference>
<sequence>MSKKITIIDYGMGNLYSVQNALRSIGAEPVVTSDAAVIAQAEKILLPGVGAFGDCMANLEKSGLIHVIMDSLHSGKPFLGICLGMQLLFEGSDEAPGVKGLGFFKGQVRLLHTELKIPHMGWNKLELRSPSPLLEGAEGEYVYFVHSFHAEPEDRSIITSVCDYGMEVTASVGRGKVQAFQFHPEKSSRVGMRLLKSFVEL</sequence>
<evidence type="ECO:0000313" key="14">
    <source>
        <dbReference type="Proteomes" id="UP000186777"/>
    </source>
</evidence>
<proteinExistence type="inferred from homology"/>
<feature type="active site" evidence="10 11">
    <location>
        <position position="185"/>
    </location>
</feature>
<comment type="function">
    <text evidence="10">IGPS catalyzes the conversion of PRFAR and glutamine to IGP, AICAR and glutamate. The HisH subunit catalyzes the hydrolysis of glutamine to glutamate and ammonia as part of the synthesis of IGP and AICAR. The resulting ammonia molecule is channeled to the active site of HisF.</text>
</comment>
<comment type="subunit">
    <text evidence="2 10">Heterodimer of HisH and HisF.</text>
</comment>
<dbReference type="RefSeq" id="WP_303679936.1">
    <property type="nucleotide sequence ID" value="NZ_MNTG01000030.1"/>
</dbReference>
<protein>
    <recommendedName>
        <fullName evidence="10">Imidazole glycerol phosphate synthase subunit HisH</fullName>
        <ecNumber evidence="10">4.3.2.10</ecNumber>
    </recommendedName>
    <alternativeName>
        <fullName evidence="10">IGP synthase glutaminase subunit</fullName>
        <ecNumber evidence="10">3.5.1.2</ecNumber>
    </alternativeName>
    <alternativeName>
        <fullName evidence="10">IGP synthase subunit HisH</fullName>
    </alternativeName>
    <alternativeName>
        <fullName evidence="10">ImGP synthase subunit HisH</fullName>
        <shortName evidence="10">IGPS subunit HisH</shortName>
    </alternativeName>
</protein>
<dbReference type="InterPro" id="IPR029062">
    <property type="entry name" value="Class_I_gatase-like"/>
</dbReference>
<feature type="active site" description="Nucleophile" evidence="10 11">
    <location>
        <position position="82"/>
    </location>
</feature>
<keyword evidence="4 10" id="KW-0378">Hydrolase</keyword>
<keyword evidence="5 10" id="KW-0315">Glutamine amidotransferase</keyword>
<evidence type="ECO:0000256" key="8">
    <source>
        <dbReference type="ARBA" id="ARBA00047838"/>
    </source>
</evidence>
<gene>
    <name evidence="10" type="primary">hisH</name>
    <name evidence="13" type="ORF">BHW43_06365</name>
</gene>
<comment type="subcellular location">
    <subcellularLocation>
        <location evidence="10">Cytoplasm</location>
    </subcellularLocation>
</comment>
<evidence type="ECO:0000256" key="3">
    <source>
        <dbReference type="ARBA" id="ARBA00022605"/>
    </source>
</evidence>
<dbReference type="CDD" id="cd01748">
    <property type="entry name" value="GATase1_IGP_Synthase"/>
    <property type="match status" value="1"/>
</dbReference>
<dbReference type="InterPro" id="IPR017926">
    <property type="entry name" value="GATASE"/>
</dbReference>
<evidence type="ECO:0000256" key="2">
    <source>
        <dbReference type="ARBA" id="ARBA00011152"/>
    </source>
</evidence>
<comment type="catalytic activity">
    <reaction evidence="8 10">
        <text>5-[(5-phospho-1-deoxy-D-ribulos-1-ylimino)methylamino]-1-(5-phospho-beta-D-ribosyl)imidazole-4-carboxamide + L-glutamine = D-erythro-1-(imidazol-4-yl)glycerol 3-phosphate + 5-amino-1-(5-phospho-beta-D-ribosyl)imidazole-4-carboxamide + L-glutamate + H(+)</text>
        <dbReference type="Rhea" id="RHEA:24793"/>
        <dbReference type="ChEBI" id="CHEBI:15378"/>
        <dbReference type="ChEBI" id="CHEBI:29985"/>
        <dbReference type="ChEBI" id="CHEBI:58278"/>
        <dbReference type="ChEBI" id="CHEBI:58359"/>
        <dbReference type="ChEBI" id="CHEBI:58475"/>
        <dbReference type="ChEBI" id="CHEBI:58525"/>
        <dbReference type="EC" id="4.3.2.10"/>
    </reaction>
</comment>
<keyword evidence="10" id="KW-0963">Cytoplasm</keyword>
<dbReference type="AlphaFoldDB" id="A0A1Q6R521"/>
<dbReference type="GO" id="GO:0000107">
    <property type="term" value="F:imidazoleglycerol-phosphate synthase activity"/>
    <property type="evidence" value="ECO:0007669"/>
    <property type="project" value="UniProtKB-UniRule"/>
</dbReference>
<evidence type="ECO:0000259" key="12">
    <source>
        <dbReference type="Pfam" id="PF00117"/>
    </source>
</evidence>
<comment type="caution">
    <text evidence="13">The sequence shown here is derived from an EMBL/GenBank/DDBJ whole genome shotgun (WGS) entry which is preliminary data.</text>
</comment>
<dbReference type="EMBL" id="MNTG01000030">
    <property type="protein sequence ID" value="OLA37447.1"/>
    <property type="molecule type" value="Genomic_DNA"/>
</dbReference>
<dbReference type="PROSITE" id="PS51273">
    <property type="entry name" value="GATASE_TYPE_1"/>
    <property type="match status" value="1"/>
</dbReference>
<dbReference type="EC" id="4.3.2.10" evidence="10"/>
<dbReference type="HAMAP" id="MF_00278">
    <property type="entry name" value="HisH"/>
    <property type="match status" value="1"/>
</dbReference>
<evidence type="ECO:0000256" key="5">
    <source>
        <dbReference type="ARBA" id="ARBA00022962"/>
    </source>
</evidence>
<organism evidence="13 14">
    <name type="scientific">Phascolarctobacterium succinatutens</name>
    <dbReference type="NCBI Taxonomy" id="626940"/>
    <lineage>
        <taxon>Bacteria</taxon>
        <taxon>Bacillati</taxon>
        <taxon>Bacillota</taxon>
        <taxon>Negativicutes</taxon>
        <taxon>Acidaminococcales</taxon>
        <taxon>Acidaminococcaceae</taxon>
        <taxon>Phascolarctobacterium</taxon>
    </lineage>
</organism>
<accession>A0A1Q6R521</accession>
<dbReference type="PIRSF" id="PIRSF000495">
    <property type="entry name" value="Amidotransf_hisH"/>
    <property type="match status" value="1"/>
</dbReference>
<dbReference type="STRING" id="626940.BHW43_06365"/>
<dbReference type="Pfam" id="PF00117">
    <property type="entry name" value="GATase"/>
    <property type="match status" value="1"/>
</dbReference>
<evidence type="ECO:0000256" key="1">
    <source>
        <dbReference type="ARBA" id="ARBA00005091"/>
    </source>
</evidence>
<dbReference type="UniPathway" id="UPA00031">
    <property type="reaction ID" value="UER00010"/>
</dbReference>
<dbReference type="SUPFAM" id="SSF52317">
    <property type="entry name" value="Class I glutamine amidotransferase-like"/>
    <property type="match status" value="1"/>
</dbReference>
<evidence type="ECO:0000256" key="6">
    <source>
        <dbReference type="ARBA" id="ARBA00023102"/>
    </source>
</evidence>
<dbReference type="InterPro" id="IPR010139">
    <property type="entry name" value="Imidazole-glycPsynth_HisH"/>
</dbReference>
<dbReference type="GO" id="GO:0000105">
    <property type="term" value="P:L-histidine biosynthetic process"/>
    <property type="evidence" value="ECO:0007669"/>
    <property type="project" value="UniProtKB-UniRule"/>
</dbReference>
<keyword evidence="6 10" id="KW-0368">Histidine biosynthesis</keyword>
<evidence type="ECO:0000256" key="4">
    <source>
        <dbReference type="ARBA" id="ARBA00022801"/>
    </source>
</evidence>
<dbReference type="GO" id="GO:0016829">
    <property type="term" value="F:lyase activity"/>
    <property type="evidence" value="ECO:0007669"/>
    <property type="project" value="UniProtKB-KW"/>
</dbReference>
<dbReference type="GO" id="GO:0004359">
    <property type="term" value="F:glutaminase activity"/>
    <property type="evidence" value="ECO:0007669"/>
    <property type="project" value="UniProtKB-EC"/>
</dbReference>
<name>A0A1Q6R521_9FIRM</name>
<dbReference type="GO" id="GO:0005737">
    <property type="term" value="C:cytoplasm"/>
    <property type="evidence" value="ECO:0007669"/>
    <property type="project" value="UniProtKB-SubCell"/>
</dbReference>
<evidence type="ECO:0000256" key="9">
    <source>
        <dbReference type="ARBA" id="ARBA00049534"/>
    </source>
</evidence>
<keyword evidence="3 10" id="KW-0028">Amino-acid biosynthesis</keyword>
<comment type="pathway">
    <text evidence="1 10">Amino-acid biosynthesis; L-histidine biosynthesis; L-histidine from 5-phospho-alpha-D-ribose 1-diphosphate: step 5/9.</text>
</comment>
<evidence type="ECO:0000256" key="10">
    <source>
        <dbReference type="HAMAP-Rule" id="MF_00278"/>
    </source>
</evidence>
<evidence type="ECO:0000256" key="7">
    <source>
        <dbReference type="ARBA" id="ARBA00023239"/>
    </source>
</evidence>
<reference evidence="13 14" key="1">
    <citation type="journal article" date="2016" name="Nat. Biotechnol.">
        <title>Measurement of bacterial replication rates in microbial communities.</title>
        <authorList>
            <person name="Brown C.T."/>
            <person name="Olm M.R."/>
            <person name="Thomas B.C."/>
            <person name="Banfield J.F."/>
        </authorList>
    </citation>
    <scope>NUCLEOTIDE SEQUENCE [LARGE SCALE GENOMIC DNA]</scope>
    <source>
        <strain evidence="13">46_33</strain>
    </source>
</reference>
<dbReference type="Proteomes" id="UP000186777">
    <property type="component" value="Unassembled WGS sequence"/>
</dbReference>
<dbReference type="Gene3D" id="3.40.50.880">
    <property type="match status" value="1"/>
</dbReference>
<dbReference type="PANTHER" id="PTHR42701">
    <property type="entry name" value="IMIDAZOLE GLYCEROL PHOSPHATE SYNTHASE SUBUNIT HISH"/>
    <property type="match status" value="1"/>
</dbReference>
<evidence type="ECO:0000256" key="11">
    <source>
        <dbReference type="PIRSR" id="PIRSR000495-1"/>
    </source>
</evidence>
<feature type="domain" description="Glutamine amidotransferase" evidence="12">
    <location>
        <begin position="7"/>
        <end position="198"/>
    </location>
</feature>
<feature type="active site" evidence="10 11">
    <location>
        <position position="183"/>
    </location>
</feature>
<evidence type="ECO:0000313" key="13">
    <source>
        <dbReference type="EMBL" id="OLA37447.1"/>
    </source>
</evidence>
<dbReference type="EC" id="3.5.1.2" evidence="10"/>
<comment type="catalytic activity">
    <reaction evidence="9 10">
        <text>L-glutamine + H2O = L-glutamate + NH4(+)</text>
        <dbReference type="Rhea" id="RHEA:15889"/>
        <dbReference type="ChEBI" id="CHEBI:15377"/>
        <dbReference type="ChEBI" id="CHEBI:28938"/>
        <dbReference type="ChEBI" id="CHEBI:29985"/>
        <dbReference type="ChEBI" id="CHEBI:58359"/>
        <dbReference type="EC" id="3.5.1.2"/>
    </reaction>
</comment>